<keyword evidence="2" id="KW-1185">Reference proteome</keyword>
<accession>A0ACC1S519</accession>
<proteinExistence type="predicted"/>
<sequence length="357" mass="40976">MSLRAFLSRSHKNYVLLGHESGRPERRLTLRLAILLLVFAVSLGLNAFFYFRDLWSWPRPLDDYQGLNHSPLLDSLHPASAQRNAIVTTLYSDSYAPAVATLGHSLQRANTTARMLVLYFPERISQAALCLATSSGFTPHPISRIPPPRNGAGMNPHFMDQFTKLTLWTLDTLGIDALVYMDADMLVLRNFDEVFTLPYKFAAVPDVFLDSRGFVPEFNAGFLYLKPSTDVYNAMIEALPTARFPPEYAEQAFLNQFFSLSVVRLPYVYNGNLAYKKRSPKMWEGIHDELRVIHYTIAKPFVGRHFKELKWDDLDKQVVHAAKRDGGVFREEMEKWGQMWDETRIAYDQAHEDCWAE</sequence>
<gene>
    <name evidence="1" type="ORF">NM688_g7455</name>
</gene>
<organism evidence="1 2">
    <name type="scientific">Phlebia brevispora</name>
    <dbReference type="NCBI Taxonomy" id="194682"/>
    <lineage>
        <taxon>Eukaryota</taxon>
        <taxon>Fungi</taxon>
        <taxon>Dikarya</taxon>
        <taxon>Basidiomycota</taxon>
        <taxon>Agaricomycotina</taxon>
        <taxon>Agaricomycetes</taxon>
        <taxon>Polyporales</taxon>
        <taxon>Meruliaceae</taxon>
        <taxon>Phlebia</taxon>
    </lineage>
</organism>
<protein>
    <submittedName>
        <fullName evidence="1">Uncharacterized protein</fullName>
    </submittedName>
</protein>
<dbReference type="Proteomes" id="UP001148662">
    <property type="component" value="Unassembled WGS sequence"/>
</dbReference>
<name>A0ACC1S519_9APHY</name>
<evidence type="ECO:0000313" key="2">
    <source>
        <dbReference type="Proteomes" id="UP001148662"/>
    </source>
</evidence>
<evidence type="ECO:0000313" key="1">
    <source>
        <dbReference type="EMBL" id="KAJ3532227.1"/>
    </source>
</evidence>
<comment type="caution">
    <text evidence="1">The sequence shown here is derived from an EMBL/GenBank/DDBJ whole genome shotgun (WGS) entry which is preliminary data.</text>
</comment>
<dbReference type="EMBL" id="JANHOG010001745">
    <property type="protein sequence ID" value="KAJ3532227.1"/>
    <property type="molecule type" value="Genomic_DNA"/>
</dbReference>
<reference evidence="1" key="1">
    <citation type="submission" date="2022-07" db="EMBL/GenBank/DDBJ databases">
        <title>Genome Sequence of Phlebia brevispora.</title>
        <authorList>
            <person name="Buettner E."/>
        </authorList>
    </citation>
    <scope>NUCLEOTIDE SEQUENCE</scope>
    <source>
        <strain evidence="1">MPL23</strain>
    </source>
</reference>